<evidence type="ECO:0000313" key="1">
    <source>
        <dbReference type="EMBL" id="DAF42921.1"/>
    </source>
</evidence>
<sequence length="32" mass="4013">MRQFDYCWPTITFMNWCGLLPHNRKDCLDFLF</sequence>
<reference evidence="1" key="1">
    <citation type="journal article" date="2021" name="Proc. Natl. Acad. Sci. U.S.A.">
        <title>A Catalog of Tens of Thousands of Viruses from Human Metagenomes Reveals Hidden Associations with Chronic Diseases.</title>
        <authorList>
            <person name="Tisza M.J."/>
            <person name="Buck C.B."/>
        </authorList>
    </citation>
    <scope>NUCLEOTIDE SEQUENCE</scope>
    <source>
        <strain evidence="1">CtHip2</strain>
    </source>
</reference>
<organism evidence="1">
    <name type="scientific">Siphoviridae sp. ctHip2</name>
    <dbReference type="NCBI Taxonomy" id="2827830"/>
    <lineage>
        <taxon>Viruses</taxon>
        <taxon>Duplodnaviria</taxon>
        <taxon>Heunggongvirae</taxon>
        <taxon>Uroviricota</taxon>
        <taxon>Caudoviricetes</taxon>
    </lineage>
</organism>
<name>A0A8S5RWE0_9CAUD</name>
<accession>A0A8S5RWE0</accession>
<protein>
    <submittedName>
        <fullName evidence="1">Uncharacterized protein</fullName>
    </submittedName>
</protein>
<proteinExistence type="predicted"/>
<dbReference type="EMBL" id="BK032497">
    <property type="protein sequence ID" value="DAF42921.1"/>
    <property type="molecule type" value="Genomic_DNA"/>
</dbReference>